<dbReference type="AlphaFoldDB" id="A0AAV9JCC2"/>
<dbReference type="EMBL" id="JAVFHQ010000038">
    <property type="protein sequence ID" value="KAK4542786.1"/>
    <property type="molecule type" value="Genomic_DNA"/>
</dbReference>
<feature type="region of interest" description="Disordered" evidence="1">
    <location>
        <begin position="1"/>
        <end position="23"/>
    </location>
</feature>
<evidence type="ECO:0000313" key="2">
    <source>
        <dbReference type="EMBL" id="KAK4542786.1"/>
    </source>
</evidence>
<proteinExistence type="predicted"/>
<dbReference type="Proteomes" id="UP001324427">
    <property type="component" value="Unassembled WGS sequence"/>
</dbReference>
<protein>
    <submittedName>
        <fullName evidence="2">Uncharacterized protein</fullName>
    </submittedName>
</protein>
<keyword evidence="3" id="KW-1185">Reference proteome</keyword>
<organism evidence="2 3">
    <name type="scientific">Oleoguttula mirabilis</name>
    <dbReference type="NCBI Taxonomy" id="1507867"/>
    <lineage>
        <taxon>Eukaryota</taxon>
        <taxon>Fungi</taxon>
        <taxon>Dikarya</taxon>
        <taxon>Ascomycota</taxon>
        <taxon>Pezizomycotina</taxon>
        <taxon>Dothideomycetes</taxon>
        <taxon>Dothideomycetidae</taxon>
        <taxon>Mycosphaerellales</taxon>
        <taxon>Teratosphaeriaceae</taxon>
        <taxon>Oleoguttula</taxon>
    </lineage>
</organism>
<reference evidence="2 3" key="1">
    <citation type="submission" date="2021-11" db="EMBL/GenBank/DDBJ databases">
        <title>Black yeast isolated from Biological Soil Crust.</title>
        <authorList>
            <person name="Kurbessoian T."/>
        </authorList>
    </citation>
    <scope>NUCLEOTIDE SEQUENCE [LARGE SCALE GENOMIC DNA]</scope>
    <source>
        <strain evidence="2 3">CCFEE 5522</strain>
    </source>
</reference>
<accession>A0AAV9JCC2</accession>
<name>A0AAV9JCC2_9PEZI</name>
<evidence type="ECO:0000313" key="3">
    <source>
        <dbReference type="Proteomes" id="UP001324427"/>
    </source>
</evidence>
<sequence length="139" mass="14913">MPAMPVDMEAGGELSDDVPPLSSRLRTRTFSGLAQLRIGRRISSAPTPASQSMMVDMPRSPAAPAFVQRSSSATSSPTRRGRVVQPPSTPSRREWARQRAVAMLGRRAEAGVDADEEERAATPGWRKALRGVFPSGGGR</sequence>
<evidence type="ECO:0000256" key="1">
    <source>
        <dbReference type="SAM" id="MobiDB-lite"/>
    </source>
</evidence>
<comment type="caution">
    <text evidence="2">The sequence shown here is derived from an EMBL/GenBank/DDBJ whole genome shotgun (WGS) entry which is preliminary data.</text>
</comment>
<feature type="compositionally biased region" description="Low complexity" evidence="1">
    <location>
        <begin position="69"/>
        <end position="78"/>
    </location>
</feature>
<feature type="region of interest" description="Disordered" evidence="1">
    <location>
        <begin position="61"/>
        <end position="139"/>
    </location>
</feature>
<gene>
    <name evidence="2" type="ORF">LTR36_006162</name>
</gene>